<protein>
    <submittedName>
        <fullName evidence="2">Uncharacterized protein</fullName>
    </submittedName>
</protein>
<evidence type="ECO:0000313" key="4">
    <source>
        <dbReference type="Proteomes" id="UP001231166"/>
    </source>
</evidence>
<evidence type="ECO:0000313" key="2">
    <source>
        <dbReference type="EMBL" id="WLF48300.1"/>
    </source>
</evidence>
<accession>A0AAX3YIX8</accession>
<name>A0AAX3YIX8_RHOOP</name>
<proteinExistence type="predicted"/>
<dbReference type="Proteomes" id="UP001231166">
    <property type="component" value="Chromosome"/>
</dbReference>
<evidence type="ECO:0000313" key="3">
    <source>
        <dbReference type="Proteomes" id="UP001066327"/>
    </source>
</evidence>
<keyword evidence="3" id="KW-1185">Reference proteome</keyword>
<dbReference type="RefSeq" id="WP_005569811.1">
    <property type="nucleotide sequence ID" value="NZ_CAJUXZ010000001.1"/>
</dbReference>
<dbReference type="EMBL" id="JAPWIS010000019">
    <property type="protein sequence ID" value="MCZ4587987.1"/>
    <property type="molecule type" value="Genomic_DNA"/>
</dbReference>
<reference evidence="2" key="2">
    <citation type="submission" date="2023-07" db="EMBL/GenBank/DDBJ databases">
        <title>Genomic analysis of Rhodococcus opacus VOC-14 with glycol ethers degradation activity.</title>
        <authorList>
            <person name="Narkevich D.A."/>
            <person name="Hlushen A.M."/>
            <person name="Akhremchuk A.E."/>
            <person name="Sikolenko M.A."/>
            <person name="Valentovich L.N."/>
        </authorList>
    </citation>
    <scope>NUCLEOTIDE SEQUENCE</scope>
    <source>
        <strain evidence="2">VOC-14</strain>
    </source>
</reference>
<gene>
    <name evidence="1" type="ORF">O4328_30585</name>
    <name evidence="2" type="ORF">Q5707_04660</name>
</gene>
<dbReference type="AlphaFoldDB" id="A0AAX3YIX8"/>
<organism evidence="2 4">
    <name type="scientific">Rhodococcus opacus</name>
    <name type="common">Nocardia opaca</name>
    <dbReference type="NCBI Taxonomy" id="37919"/>
    <lineage>
        <taxon>Bacteria</taxon>
        <taxon>Bacillati</taxon>
        <taxon>Actinomycetota</taxon>
        <taxon>Actinomycetes</taxon>
        <taxon>Mycobacteriales</taxon>
        <taxon>Nocardiaceae</taxon>
        <taxon>Rhodococcus</taxon>
    </lineage>
</organism>
<sequence length="485" mass="52599">MISPASLQRVRAVADAVLYEGYLLYPYRASSSKNQSRWQFGVLGPSGAAESGVGEEPRMSCQTLMRAGTGAGVNVTLRFLQLQVRSIERAVADSAEFVPVDELTVAGASWLSWDEAVEREFDLGILHPAEWPGERRLDVHIDGGTEVEELRGEDGSLAGRVVRTRWPAHAVVTVGSDSVDGLNRVRVSVENVTTAPDVAGWDTEPRDAGVWGKDSAIRQSLIGAHLILAAENTEFVSLLEPPVEAEQLAGTCAHERCYPVLAGLPGETDLVLVSPIILYDHPEVAEQSDGALFDATEIDEILTLRVMTLTEEEKRQARATDPLAAQIIDRCDQMSPATLAQMHGILRDPHVPDPHLPDPRLPDPGLPDMGLVPELTDDMPWWDPDADTAVRPDVDGVVVNGVRVAKGTVVRIHPSRRADAQDLFFAGQLARVVTVHADVDGGTHVGVVLVDDPASELHEWYGRYLYFAPDEVEPVSADTGKDGQP</sequence>
<dbReference type="Proteomes" id="UP001066327">
    <property type="component" value="Unassembled WGS sequence"/>
</dbReference>
<dbReference type="EMBL" id="CP130953">
    <property type="protein sequence ID" value="WLF48300.1"/>
    <property type="molecule type" value="Genomic_DNA"/>
</dbReference>
<evidence type="ECO:0000313" key="1">
    <source>
        <dbReference type="EMBL" id="MCZ4587987.1"/>
    </source>
</evidence>
<reference evidence="1" key="1">
    <citation type="submission" date="2022-12" db="EMBL/GenBank/DDBJ databases">
        <authorList>
            <person name="Krivoruchko A.V."/>
            <person name="Elkin A."/>
        </authorList>
    </citation>
    <scope>NUCLEOTIDE SEQUENCE</scope>
    <source>
        <strain evidence="1">IEGM 249</strain>
    </source>
</reference>